<dbReference type="GO" id="GO:0017000">
    <property type="term" value="P:antibiotic biosynthetic process"/>
    <property type="evidence" value="ECO:0007669"/>
    <property type="project" value="UniProtKB-ARBA"/>
</dbReference>
<dbReference type="PANTHER" id="PTHR43798">
    <property type="entry name" value="MONOACYLGLYCEROL LIPASE"/>
    <property type="match status" value="1"/>
</dbReference>
<dbReference type="OrthoDB" id="190201at2759"/>
<reference evidence="3" key="1">
    <citation type="submission" date="2022-11" db="EMBL/GenBank/DDBJ databases">
        <authorList>
            <person name="Petersen C."/>
        </authorList>
    </citation>
    <scope>NUCLEOTIDE SEQUENCE</scope>
    <source>
        <strain evidence="3">IBT 21917</strain>
    </source>
</reference>
<dbReference type="GO" id="GO:0072330">
    <property type="term" value="P:monocarboxylic acid biosynthetic process"/>
    <property type="evidence" value="ECO:0007669"/>
    <property type="project" value="UniProtKB-ARBA"/>
</dbReference>
<dbReference type="EMBL" id="JAPQKO010000001">
    <property type="protein sequence ID" value="KAJ5182470.1"/>
    <property type="molecule type" value="Genomic_DNA"/>
</dbReference>
<dbReference type="InterPro" id="IPR050266">
    <property type="entry name" value="AB_hydrolase_sf"/>
</dbReference>
<evidence type="ECO:0000256" key="1">
    <source>
        <dbReference type="SAM" id="SignalP"/>
    </source>
</evidence>
<feature type="chain" id="PRO_5040953271" evidence="1">
    <location>
        <begin position="25"/>
        <end position="380"/>
    </location>
</feature>
<evidence type="ECO:0000313" key="3">
    <source>
        <dbReference type="EMBL" id="KAJ5182470.1"/>
    </source>
</evidence>
<evidence type="ECO:0000313" key="4">
    <source>
        <dbReference type="Proteomes" id="UP001146351"/>
    </source>
</evidence>
<feature type="domain" description="AB hydrolase-1" evidence="2">
    <location>
        <begin position="97"/>
        <end position="357"/>
    </location>
</feature>
<keyword evidence="4" id="KW-1185">Reference proteome</keyword>
<organism evidence="3 4">
    <name type="scientific">Penicillium capsulatum</name>
    <dbReference type="NCBI Taxonomy" id="69766"/>
    <lineage>
        <taxon>Eukaryota</taxon>
        <taxon>Fungi</taxon>
        <taxon>Dikarya</taxon>
        <taxon>Ascomycota</taxon>
        <taxon>Pezizomycotina</taxon>
        <taxon>Eurotiomycetes</taxon>
        <taxon>Eurotiomycetidae</taxon>
        <taxon>Eurotiales</taxon>
        <taxon>Aspergillaceae</taxon>
        <taxon>Penicillium</taxon>
    </lineage>
</organism>
<dbReference type="GO" id="GO:0016020">
    <property type="term" value="C:membrane"/>
    <property type="evidence" value="ECO:0007669"/>
    <property type="project" value="TreeGrafter"/>
</dbReference>
<dbReference type="PROSITE" id="PS51257">
    <property type="entry name" value="PROKAR_LIPOPROTEIN"/>
    <property type="match status" value="1"/>
</dbReference>
<dbReference type="Pfam" id="PF12697">
    <property type="entry name" value="Abhydrolase_6"/>
    <property type="match status" value="1"/>
</dbReference>
<dbReference type="InterPro" id="IPR029058">
    <property type="entry name" value="AB_hydrolase_fold"/>
</dbReference>
<dbReference type="Proteomes" id="UP001146351">
    <property type="component" value="Unassembled WGS sequence"/>
</dbReference>
<accession>A0A9W9LYN7</accession>
<name>A0A9W9LYN7_9EURO</name>
<dbReference type="Gene3D" id="3.40.50.1820">
    <property type="entry name" value="alpha/beta hydrolase"/>
    <property type="match status" value="1"/>
</dbReference>
<dbReference type="SUPFAM" id="SSF53474">
    <property type="entry name" value="alpha/beta-Hydrolases"/>
    <property type="match status" value="1"/>
</dbReference>
<proteinExistence type="predicted"/>
<gene>
    <name evidence="3" type="ORF">N7492_000086</name>
</gene>
<reference evidence="3" key="2">
    <citation type="journal article" date="2023" name="IMA Fungus">
        <title>Comparative genomic study of the Penicillium genus elucidates a diverse pangenome and 15 lateral gene transfer events.</title>
        <authorList>
            <person name="Petersen C."/>
            <person name="Sorensen T."/>
            <person name="Nielsen M.R."/>
            <person name="Sondergaard T.E."/>
            <person name="Sorensen J.L."/>
            <person name="Fitzpatrick D.A."/>
            <person name="Frisvad J.C."/>
            <person name="Nielsen K.L."/>
        </authorList>
    </citation>
    <scope>NUCLEOTIDE SEQUENCE</scope>
    <source>
        <strain evidence="3">IBT 21917</strain>
    </source>
</reference>
<evidence type="ECO:0000259" key="2">
    <source>
        <dbReference type="Pfam" id="PF12697"/>
    </source>
</evidence>
<feature type="signal peptide" evidence="1">
    <location>
        <begin position="1"/>
        <end position="24"/>
    </location>
</feature>
<keyword evidence="1" id="KW-0732">Signal</keyword>
<dbReference type="AlphaFoldDB" id="A0A9W9LYN7"/>
<dbReference type="PANTHER" id="PTHR43798:SF33">
    <property type="entry name" value="HYDROLASE, PUTATIVE (AFU_ORTHOLOGUE AFUA_2G14860)-RELATED"/>
    <property type="match status" value="1"/>
</dbReference>
<protein>
    <submittedName>
        <fullName evidence="3">Alpha/beta-hydrolase</fullName>
    </submittedName>
</protein>
<dbReference type="InterPro" id="IPR000073">
    <property type="entry name" value="AB_hydrolase_1"/>
</dbReference>
<sequence length="380" mass="41591">MIEHKLLWLVPGLILPNLAATTSCSDISLEIDASSHANDIVLPNLDPTTPNFLNGIVNSVIGDVGRVWPLIPVTSTFNISATLCEPKVYNHANAIQLLSHGASFNKLYWSGLGLPEDQGKPYDWTHFATDKGYATLAIDRPGVGNSSHPDPLLEVQASLEAEVLHQIVLQLRQGKIKDKKFSKVLFVGHSLGSLIGVRQTQLHPQDYDAVVLTGWSAYFLENLPNIFKTVPLPASVVIPQRFADLNPLYLTLSLQKLTQVAFFGPDGSFDPAIEQYNWDHRDVVATGELISIFSGITSTTYAGPVHVIDGDVDQAFCNGKCTSEPDSPPGSAVSVFPKAKKYTYDIIPNTGHCLNIHYSASKTFMSAHKFLHDNFEKNSN</sequence>
<comment type="caution">
    <text evidence="3">The sequence shown here is derived from an EMBL/GenBank/DDBJ whole genome shotgun (WGS) entry which is preliminary data.</text>
</comment>